<gene>
    <name evidence="3" type="ORF">PCOAH_00023280</name>
</gene>
<feature type="region of interest" description="Disordered" evidence="1">
    <location>
        <begin position="371"/>
        <end position="405"/>
    </location>
</feature>
<dbReference type="InterPro" id="IPR022089">
    <property type="entry name" value="Plasmodium-antigen_C"/>
</dbReference>
<feature type="compositionally biased region" description="Polar residues" evidence="1">
    <location>
        <begin position="666"/>
        <end position="676"/>
    </location>
</feature>
<dbReference type="VEuPathDB" id="PlasmoDB:PCOAH_00023280"/>
<protein>
    <submittedName>
        <fullName evidence="3">Tryptophan-rich antigen</fullName>
    </submittedName>
</protein>
<feature type="compositionally biased region" description="Polar residues" evidence="1">
    <location>
        <begin position="300"/>
        <end position="311"/>
    </location>
</feature>
<dbReference type="RefSeq" id="XP_019914322.1">
    <property type="nucleotide sequence ID" value="XM_020059135.1"/>
</dbReference>
<dbReference type="OrthoDB" id="387372at2759"/>
<evidence type="ECO:0000259" key="2">
    <source>
        <dbReference type="Pfam" id="PF12319"/>
    </source>
</evidence>
<name>A0A1B1DYG5_9APIC</name>
<evidence type="ECO:0000256" key="1">
    <source>
        <dbReference type="SAM" id="MobiDB-lite"/>
    </source>
</evidence>
<evidence type="ECO:0000313" key="4">
    <source>
        <dbReference type="Proteomes" id="UP000092716"/>
    </source>
</evidence>
<feature type="region of interest" description="Disordered" evidence="1">
    <location>
        <begin position="633"/>
        <end position="676"/>
    </location>
</feature>
<keyword evidence="4" id="KW-1185">Reference proteome</keyword>
<feature type="compositionally biased region" description="Basic and acidic residues" evidence="1">
    <location>
        <begin position="388"/>
        <end position="405"/>
    </location>
</feature>
<evidence type="ECO:0000313" key="3">
    <source>
        <dbReference type="EMBL" id="ANQ07627.1"/>
    </source>
</evidence>
<feature type="compositionally biased region" description="Polar residues" evidence="1">
    <location>
        <begin position="264"/>
        <end position="282"/>
    </location>
</feature>
<dbReference type="KEGG" id="pcot:PCOAH_00023280"/>
<sequence length="676" mass="79580">MIERLEESWFPILKNDNFIKKESSSPYSSLLSKNPEIYGVSNPNPSLYYMCIALSTVLHYGITCFIKTNSSRRRELRRYHDSSYTDFEEIKKNDTSANSSNDKDYNQTNKIVDQIVNTNFPDIENAPNSNITDQIFSHVIGEYSPNITNEKFTKIDDHTFSNNPGDNFPNFERENFTHTTKDKFGKLPKSKFPIQNRSKFSKIITPSQGNIDSETCPNVTTERLLNLMKKKSPIYGTRKSLNRITKNSPSDESKKKPPKAKSEQCPSLATKKSPNVAPNKSLSIEAKKTTKEIFKGIPTLRTNKSPTQTTEKPPAEVAKEIPNAAIEKKVTPDVQEAKGGAKSHFQNFMHNAVFSLRLKIRSQMNKIRAKLLAAKTRPSQGKKKKGDRKGDSKEDSEKPKIEEHSEEWKIQQLENWKKNLDKEYSAWKVSLANENNQWILQKNVVFENILNRIKEKWISWNIYTLEDINEGIIRLKDLENEEQWSKWLDANWKPYNKRTWIDLIDSYEKLYYHWIRTQWNKWKSSKMTEWISQEWKVHEEEKWEQWESRKWTKCFQRKEKNEWIKWITRNELEITAIRNWLKEKENMCLEGEGWINWDKWKQEKFQILDEYLDSLKNEWLSEKKWMILTNASKKGEQAAERTAPGGKKTAIKNAHQNNYKTDEQSDNQTDQQNLEC</sequence>
<dbReference type="Pfam" id="PF12319">
    <property type="entry name" value="TryThrA_C"/>
    <property type="match status" value="1"/>
</dbReference>
<reference evidence="4" key="1">
    <citation type="submission" date="2016-06" db="EMBL/GenBank/DDBJ databases">
        <title>First high quality genome sequence of Plasmodium coatneyi using continuous long reads from single molecule, real-time sequencing.</title>
        <authorList>
            <person name="Chien J.-T."/>
            <person name="Pakala S.B."/>
            <person name="Geraldo J.A."/>
            <person name="Lapp S.A."/>
            <person name="Barnwell J.W."/>
            <person name="Kissinger J.C."/>
            <person name="Galinski M.R."/>
            <person name="Humphrey J.C."/>
        </authorList>
    </citation>
    <scope>NUCLEOTIDE SEQUENCE [LARGE SCALE GENOMIC DNA]</scope>
    <source>
        <strain evidence="4">Hackeri</strain>
    </source>
</reference>
<feature type="region of interest" description="Disordered" evidence="1">
    <location>
        <begin position="236"/>
        <end position="316"/>
    </location>
</feature>
<proteinExistence type="predicted"/>
<feature type="compositionally biased region" description="Basic and acidic residues" evidence="1">
    <location>
        <begin position="285"/>
        <end position="294"/>
    </location>
</feature>
<dbReference type="EMBL" id="CP016246">
    <property type="protein sequence ID" value="ANQ07627.1"/>
    <property type="molecule type" value="Genomic_DNA"/>
</dbReference>
<dbReference type="GeneID" id="30909056"/>
<accession>A0A1B1DYG5</accession>
<dbReference type="AlphaFoldDB" id="A0A1B1DYG5"/>
<organism evidence="3 4">
    <name type="scientific">Plasmodium coatneyi</name>
    <dbReference type="NCBI Taxonomy" id="208452"/>
    <lineage>
        <taxon>Eukaryota</taxon>
        <taxon>Sar</taxon>
        <taxon>Alveolata</taxon>
        <taxon>Apicomplexa</taxon>
        <taxon>Aconoidasida</taxon>
        <taxon>Haemosporida</taxon>
        <taxon>Plasmodiidae</taxon>
        <taxon>Plasmodium</taxon>
    </lineage>
</organism>
<feature type="domain" description="Tryptophan/threonine-rich plasmodium antigen C-terminal" evidence="2">
    <location>
        <begin position="414"/>
        <end position="627"/>
    </location>
</feature>
<dbReference type="Proteomes" id="UP000092716">
    <property type="component" value="Chromosome 8"/>
</dbReference>